<dbReference type="CDD" id="cd03219">
    <property type="entry name" value="ABC_Mj1267_LivG_branched"/>
    <property type="match status" value="1"/>
</dbReference>
<dbReference type="GO" id="GO:0005886">
    <property type="term" value="C:plasma membrane"/>
    <property type="evidence" value="ECO:0007669"/>
    <property type="project" value="TreeGrafter"/>
</dbReference>
<sequence>MNQPDQNVLSVRGLSVRFGALTAVNNVSFDAKRGHITSVIGPNGAGKSTLFNLISGAIRPSSGKVSFNGQDVTARGPDHLVKAGLARSFQITNLFFELSVFENLRLAAQALEPAIHAWLPVRRSGIALARAEELIAQFGLSAKAHELAGYLSHGEQRRLEIAVALACKPRMLLLDEPTQGMSHADTEETGEMIKSLAGELSILLVEHDVGLVMNLSDHVVVMTQGAKLAEGLPSAVRANPAVQAAYFGQGGHHA</sequence>
<evidence type="ECO:0000313" key="7">
    <source>
        <dbReference type="Proteomes" id="UP000284006"/>
    </source>
</evidence>
<dbReference type="InterPro" id="IPR027417">
    <property type="entry name" value="P-loop_NTPase"/>
</dbReference>
<gene>
    <name evidence="6" type="ORF">D3872_19430</name>
</gene>
<dbReference type="SMART" id="SM00382">
    <property type="entry name" value="AAA"/>
    <property type="match status" value="1"/>
</dbReference>
<dbReference type="Proteomes" id="UP000284006">
    <property type="component" value="Unassembled WGS sequence"/>
</dbReference>
<evidence type="ECO:0000256" key="2">
    <source>
        <dbReference type="ARBA" id="ARBA00022475"/>
    </source>
</evidence>
<dbReference type="PANTHER" id="PTHR45772:SF2">
    <property type="entry name" value="ABC TRANSPORTER ATP-BINDING PROTEIN"/>
    <property type="match status" value="1"/>
</dbReference>
<keyword evidence="2" id="KW-1003">Cell membrane</keyword>
<evidence type="ECO:0000313" key="6">
    <source>
        <dbReference type="EMBL" id="RJG11467.1"/>
    </source>
</evidence>
<keyword evidence="2" id="KW-0472">Membrane</keyword>
<evidence type="ECO:0000256" key="4">
    <source>
        <dbReference type="ARBA" id="ARBA00022840"/>
    </source>
</evidence>
<keyword evidence="1" id="KW-0813">Transport</keyword>
<dbReference type="GO" id="GO:0016887">
    <property type="term" value="F:ATP hydrolysis activity"/>
    <property type="evidence" value="ECO:0007669"/>
    <property type="project" value="InterPro"/>
</dbReference>
<dbReference type="PROSITE" id="PS50893">
    <property type="entry name" value="ABC_TRANSPORTER_2"/>
    <property type="match status" value="1"/>
</dbReference>
<comment type="caution">
    <text evidence="6">The sequence shown here is derived from an EMBL/GenBank/DDBJ whole genome shotgun (WGS) entry which is preliminary data.</text>
</comment>
<dbReference type="Pfam" id="PF00005">
    <property type="entry name" value="ABC_tran"/>
    <property type="match status" value="1"/>
</dbReference>
<protein>
    <submittedName>
        <fullName evidence="6">ABC transporter ATP-binding protein</fullName>
    </submittedName>
</protein>
<evidence type="ECO:0000259" key="5">
    <source>
        <dbReference type="PROSITE" id="PS50893"/>
    </source>
</evidence>
<feature type="domain" description="ABC transporter" evidence="5">
    <location>
        <begin position="9"/>
        <end position="249"/>
    </location>
</feature>
<accession>A0A418XG88</accession>
<dbReference type="InterPro" id="IPR032823">
    <property type="entry name" value="BCA_ABC_TP_C"/>
</dbReference>
<dbReference type="OrthoDB" id="9781337at2"/>
<keyword evidence="4 6" id="KW-0067">ATP-binding</keyword>
<dbReference type="InterPro" id="IPR003439">
    <property type="entry name" value="ABC_transporter-like_ATP-bd"/>
</dbReference>
<name>A0A418XG88_9BURK</name>
<keyword evidence="3" id="KW-0547">Nucleotide-binding</keyword>
<evidence type="ECO:0000256" key="1">
    <source>
        <dbReference type="ARBA" id="ARBA00022448"/>
    </source>
</evidence>
<dbReference type="PROSITE" id="PS00211">
    <property type="entry name" value="ABC_TRANSPORTER_1"/>
    <property type="match status" value="1"/>
</dbReference>
<dbReference type="Pfam" id="PF12399">
    <property type="entry name" value="BCA_ABC_TP_C"/>
    <property type="match status" value="1"/>
</dbReference>
<dbReference type="AlphaFoldDB" id="A0A418XG88"/>
<dbReference type="PANTHER" id="PTHR45772">
    <property type="entry name" value="CONSERVED COMPONENT OF ABC TRANSPORTER FOR NATURAL AMINO ACIDS-RELATED"/>
    <property type="match status" value="1"/>
</dbReference>
<dbReference type="InterPro" id="IPR017871">
    <property type="entry name" value="ABC_transporter-like_CS"/>
</dbReference>
<evidence type="ECO:0000256" key="3">
    <source>
        <dbReference type="ARBA" id="ARBA00022741"/>
    </source>
</evidence>
<keyword evidence="7" id="KW-1185">Reference proteome</keyword>
<dbReference type="Gene3D" id="3.40.50.300">
    <property type="entry name" value="P-loop containing nucleotide triphosphate hydrolases"/>
    <property type="match status" value="1"/>
</dbReference>
<organism evidence="6 7">
    <name type="scientific">Massilia cavernae</name>
    <dbReference type="NCBI Taxonomy" id="2320864"/>
    <lineage>
        <taxon>Bacteria</taxon>
        <taxon>Pseudomonadati</taxon>
        <taxon>Pseudomonadota</taxon>
        <taxon>Betaproteobacteria</taxon>
        <taxon>Burkholderiales</taxon>
        <taxon>Oxalobacteraceae</taxon>
        <taxon>Telluria group</taxon>
        <taxon>Massilia</taxon>
    </lineage>
</organism>
<proteinExistence type="predicted"/>
<dbReference type="GO" id="GO:0005524">
    <property type="term" value="F:ATP binding"/>
    <property type="evidence" value="ECO:0007669"/>
    <property type="project" value="UniProtKB-KW"/>
</dbReference>
<dbReference type="EMBL" id="QYUP01000148">
    <property type="protein sequence ID" value="RJG11467.1"/>
    <property type="molecule type" value="Genomic_DNA"/>
</dbReference>
<dbReference type="InterPro" id="IPR051120">
    <property type="entry name" value="ABC_AA/LPS_Transport"/>
</dbReference>
<dbReference type="SUPFAM" id="SSF52540">
    <property type="entry name" value="P-loop containing nucleoside triphosphate hydrolases"/>
    <property type="match status" value="1"/>
</dbReference>
<reference evidence="6 7" key="1">
    <citation type="submission" date="2018-09" db="EMBL/GenBank/DDBJ databases">
        <authorList>
            <person name="Zhu H."/>
        </authorList>
    </citation>
    <scope>NUCLEOTIDE SEQUENCE [LARGE SCALE GENOMIC DNA]</scope>
    <source>
        <strain evidence="6 7">K1S02-61</strain>
    </source>
</reference>
<dbReference type="RefSeq" id="WP_119812364.1">
    <property type="nucleotide sequence ID" value="NZ_QYUP01000148.1"/>
</dbReference>
<dbReference type="FunFam" id="3.40.50.300:FF:000421">
    <property type="entry name" value="Branched-chain amino acid ABC transporter ATP-binding protein"/>
    <property type="match status" value="1"/>
</dbReference>
<dbReference type="InterPro" id="IPR003593">
    <property type="entry name" value="AAA+_ATPase"/>
</dbReference>